<keyword evidence="4 6" id="KW-0378">Hydrolase</keyword>
<dbReference type="OrthoDB" id="9762066at2"/>
<evidence type="ECO:0000256" key="1">
    <source>
        <dbReference type="ARBA" id="ARBA00007401"/>
    </source>
</evidence>
<dbReference type="AlphaFoldDB" id="A0A4R2J0J6"/>
<dbReference type="EMBL" id="SLWR01000002">
    <property type="protein sequence ID" value="TCO50238.1"/>
    <property type="molecule type" value="Genomic_DNA"/>
</dbReference>
<dbReference type="FunFam" id="2.60.120.260:FF:000027">
    <property type="entry name" value="Beta-glucuronidase"/>
    <property type="match status" value="1"/>
</dbReference>
<dbReference type="GO" id="GO:0005975">
    <property type="term" value="P:carbohydrate metabolic process"/>
    <property type="evidence" value="ECO:0007669"/>
    <property type="project" value="InterPro"/>
</dbReference>
<dbReference type="Gene3D" id="2.60.120.260">
    <property type="entry name" value="Galactose-binding domain-like"/>
    <property type="match status" value="1"/>
</dbReference>
<evidence type="ECO:0000256" key="2">
    <source>
        <dbReference type="ARBA" id="ARBA00012761"/>
    </source>
</evidence>
<evidence type="ECO:0000313" key="10">
    <source>
        <dbReference type="EMBL" id="TCO50238.1"/>
    </source>
</evidence>
<keyword evidence="5 6" id="KW-0326">Glycosidase</keyword>
<evidence type="ECO:0000259" key="9">
    <source>
        <dbReference type="Pfam" id="PF02837"/>
    </source>
</evidence>
<dbReference type="Gene3D" id="2.60.40.10">
    <property type="entry name" value="Immunoglobulins"/>
    <property type="match status" value="1"/>
</dbReference>
<dbReference type="Proteomes" id="UP000295573">
    <property type="component" value="Unassembled WGS sequence"/>
</dbReference>
<dbReference type="InterPro" id="IPR008979">
    <property type="entry name" value="Galactose-bd-like_sf"/>
</dbReference>
<dbReference type="NCBIfam" id="NF007538">
    <property type="entry name" value="PRK10150.1"/>
    <property type="match status" value="1"/>
</dbReference>
<dbReference type="InterPro" id="IPR006104">
    <property type="entry name" value="Glyco_hydro_2_N"/>
</dbReference>
<dbReference type="GO" id="GO:0004566">
    <property type="term" value="F:beta-glucuronidase activity"/>
    <property type="evidence" value="ECO:0007669"/>
    <property type="project" value="UniProtKB-EC"/>
</dbReference>
<accession>A0A4R2J0J6</accession>
<feature type="domain" description="Glycoside hydrolase family 2 immunoglobulin-like beta-sandwich" evidence="7">
    <location>
        <begin position="182"/>
        <end position="272"/>
    </location>
</feature>
<dbReference type="InterPro" id="IPR006103">
    <property type="entry name" value="Glyco_hydro_2_cat"/>
</dbReference>
<organism evidence="10 11">
    <name type="scientific">Kribbella antiqua</name>
    <dbReference type="NCBI Taxonomy" id="2512217"/>
    <lineage>
        <taxon>Bacteria</taxon>
        <taxon>Bacillati</taxon>
        <taxon>Actinomycetota</taxon>
        <taxon>Actinomycetes</taxon>
        <taxon>Propionibacteriales</taxon>
        <taxon>Kribbellaceae</taxon>
        <taxon>Kribbella</taxon>
    </lineage>
</organism>
<dbReference type="GO" id="GO:0030246">
    <property type="term" value="F:carbohydrate binding"/>
    <property type="evidence" value="ECO:0007669"/>
    <property type="project" value="TreeGrafter"/>
</dbReference>
<dbReference type="PROSITE" id="PS00719">
    <property type="entry name" value="GLYCOSYL_HYDROL_F2_1"/>
    <property type="match status" value="1"/>
</dbReference>
<keyword evidence="11" id="KW-1185">Reference proteome</keyword>
<evidence type="ECO:0000256" key="4">
    <source>
        <dbReference type="ARBA" id="ARBA00022801"/>
    </source>
</evidence>
<dbReference type="InterPro" id="IPR023230">
    <property type="entry name" value="Glyco_hydro_2_CS"/>
</dbReference>
<dbReference type="PANTHER" id="PTHR10066">
    <property type="entry name" value="BETA-GLUCURONIDASE"/>
    <property type="match status" value="1"/>
</dbReference>
<evidence type="ECO:0000256" key="5">
    <source>
        <dbReference type="ARBA" id="ARBA00023295"/>
    </source>
</evidence>
<dbReference type="InterPro" id="IPR036156">
    <property type="entry name" value="Beta-gal/glucu_dom_sf"/>
</dbReference>
<comment type="similarity">
    <text evidence="1 6">Belongs to the glycosyl hydrolase 2 family.</text>
</comment>
<proteinExistence type="inferred from homology"/>
<dbReference type="Pfam" id="PF00703">
    <property type="entry name" value="Glyco_hydro_2"/>
    <property type="match status" value="1"/>
</dbReference>
<dbReference type="SUPFAM" id="SSF49785">
    <property type="entry name" value="Galactose-binding domain-like"/>
    <property type="match status" value="1"/>
</dbReference>
<evidence type="ECO:0000259" key="8">
    <source>
        <dbReference type="Pfam" id="PF02836"/>
    </source>
</evidence>
<dbReference type="InterPro" id="IPR013783">
    <property type="entry name" value="Ig-like_fold"/>
</dbReference>
<dbReference type="RefSeq" id="WP_132145439.1">
    <property type="nucleotide sequence ID" value="NZ_SLWR01000002.1"/>
</dbReference>
<dbReference type="Pfam" id="PF02837">
    <property type="entry name" value="Glyco_hydro_2_N"/>
    <property type="match status" value="1"/>
</dbReference>
<dbReference type="Pfam" id="PF02836">
    <property type="entry name" value="Glyco_hydro_2_C"/>
    <property type="match status" value="1"/>
</dbReference>
<dbReference type="GO" id="GO:0019391">
    <property type="term" value="P:glucuronoside catabolic process"/>
    <property type="evidence" value="ECO:0007669"/>
    <property type="project" value="TreeGrafter"/>
</dbReference>
<evidence type="ECO:0000313" key="11">
    <source>
        <dbReference type="Proteomes" id="UP000295573"/>
    </source>
</evidence>
<dbReference type="PRINTS" id="PR00132">
    <property type="entry name" value="GLHYDRLASE2"/>
</dbReference>
<dbReference type="FunFam" id="3.20.20.80:FF:000080">
    <property type="entry name" value="Beta-glucuronidase UidA"/>
    <property type="match status" value="1"/>
</dbReference>
<evidence type="ECO:0000256" key="6">
    <source>
        <dbReference type="RuleBase" id="RU361154"/>
    </source>
</evidence>
<reference evidence="10 11" key="1">
    <citation type="journal article" date="2015" name="Stand. Genomic Sci.">
        <title>Genomic Encyclopedia of Bacterial and Archaeal Type Strains, Phase III: the genomes of soil and plant-associated and newly described type strains.</title>
        <authorList>
            <person name="Whitman W.B."/>
            <person name="Woyke T."/>
            <person name="Klenk H.P."/>
            <person name="Zhou Y."/>
            <person name="Lilburn T.G."/>
            <person name="Beck B.J."/>
            <person name="De Vos P."/>
            <person name="Vandamme P."/>
            <person name="Eisen J.A."/>
            <person name="Garrity G."/>
            <person name="Hugenholtz P."/>
            <person name="Kyrpides N.C."/>
        </authorList>
    </citation>
    <scope>NUCLEOTIDE SEQUENCE [LARGE SCALE GENOMIC DNA]</scope>
    <source>
        <strain evidence="10 11">VKM Ac-2541</strain>
    </source>
</reference>
<dbReference type="SUPFAM" id="SSF49303">
    <property type="entry name" value="beta-Galactosidase/glucuronidase domain"/>
    <property type="match status" value="1"/>
</dbReference>
<protein>
    <recommendedName>
        <fullName evidence="3">Beta-glucuronidase</fullName>
        <ecNumber evidence="2">3.2.1.31</ecNumber>
    </recommendedName>
</protein>
<dbReference type="InterPro" id="IPR006101">
    <property type="entry name" value="Glyco_hydro_2"/>
</dbReference>
<feature type="domain" description="Glycosyl hydrolases family 2 sugar binding" evidence="9">
    <location>
        <begin position="13"/>
        <end position="180"/>
    </location>
</feature>
<name>A0A4R2J0J6_9ACTN</name>
<comment type="caution">
    <text evidence="10">The sequence shown here is derived from an EMBL/GenBank/DDBJ whole genome shotgun (WGS) entry which is preliminary data.</text>
</comment>
<dbReference type="InterPro" id="IPR006102">
    <property type="entry name" value="Ig-like_GH2"/>
</dbReference>
<dbReference type="SUPFAM" id="SSF51445">
    <property type="entry name" value="(Trans)glycosidases"/>
    <property type="match status" value="1"/>
</dbReference>
<evidence type="ECO:0000259" key="7">
    <source>
        <dbReference type="Pfam" id="PF00703"/>
    </source>
</evidence>
<gene>
    <name evidence="10" type="ORF">EV646_102312</name>
</gene>
<sequence>MLRPQDGPTRERRSLAGLWRFRLDAEGAGRTEGWWRSTLAAAEDMPVPASYNDIYPDTAVRDHVGDAWYQTSVWVPDQWADQRVVLRFDAATHRAIVWVNDTEVAEHEGGYTPFEADVTEHLRPGAENRVTVVMNNELSWSTIPPGTIEERPDGRRVQRYFHDFFNYAGLHRPVWLYTTPPAYISDITVTTSFDDTTGVIDYRVDSTGDVRVVLRDASGSEVASADGSAGFLRVPDVHPWAPGDGYLYELEASLLNQSGEVVDSYRQPVGVRTVEVRGKQFLINGTPFYFKGFGKHEDAAVRGKGHDDVLMVHDFALLDWIGANSFRTSHYPHAEDVLDYADRHGVVVIGETPAVGLNLNIGGGVFKSGERVPTFAADRVSDDTQHNHLRAIQELVARDKNHPSVVLWCVANEPDNVQPEARDYFAPLVAETRRLDPTRPVAYANALLAPPDQCVITDLFDVVLLNRYYGWYFGPGDLQTAETSLETELRQWAELHGKPIIITEYGADTYPGLRDIVPSPWTEEYQTELLDVYHRVFDRVDAVVGEQVWTFADFATMPGVFRVDGNKKGVFTRDRRPKSAAFQLRTRWLECE</sequence>
<evidence type="ECO:0000256" key="3">
    <source>
        <dbReference type="ARBA" id="ARBA00016205"/>
    </source>
</evidence>
<feature type="domain" description="Glycoside hydrolase family 2 catalytic" evidence="8">
    <location>
        <begin position="274"/>
        <end position="589"/>
    </location>
</feature>
<dbReference type="EC" id="3.2.1.31" evidence="2"/>
<dbReference type="Gene3D" id="3.20.20.80">
    <property type="entry name" value="Glycosidases"/>
    <property type="match status" value="1"/>
</dbReference>
<dbReference type="PANTHER" id="PTHR10066:SF67">
    <property type="entry name" value="BETA-GLUCURONIDASE"/>
    <property type="match status" value="1"/>
</dbReference>
<dbReference type="InterPro" id="IPR017853">
    <property type="entry name" value="GH"/>
</dbReference>